<dbReference type="InterPro" id="IPR011042">
    <property type="entry name" value="6-blade_b-propeller_TolB-like"/>
</dbReference>
<comment type="caution">
    <text evidence="7">The sequence shown here is derived from an EMBL/GenBank/DDBJ whole genome shotgun (WGS) entry which is preliminary data.</text>
</comment>
<evidence type="ECO:0000256" key="2">
    <source>
        <dbReference type="ARBA" id="ARBA00023136"/>
    </source>
</evidence>
<dbReference type="PRINTS" id="PR01021">
    <property type="entry name" value="OMPADOMAIN"/>
</dbReference>
<name>A0A5C7BAH6_9FLAO</name>
<feature type="domain" description="OmpA-like" evidence="6">
    <location>
        <begin position="520"/>
        <end position="642"/>
    </location>
</feature>
<keyword evidence="5" id="KW-0732">Signal</keyword>
<dbReference type="InterPro" id="IPR011990">
    <property type="entry name" value="TPR-like_helical_dom_sf"/>
</dbReference>
<dbReference type="OrthoDB" id="9809364at2"/>
<keyword evidence="2 4" id="KW-0472">Membrane</keyword>
<dbReference type="Proteomes" id="UP000321938">
    <property type="component" value="Unassembled WGS sequence"/>
</dbReference>
<dbReference type="Pfam" id="PF00691">
    <property type="entry name" value="OmpA"/>
    <property type="match status" value="1"/>
</dbReference>
<evidence type="ECO:0000313" key="7">
    <source>
        <dbReference type="EMBL" id="TXE19564.1"/>
    </source>
</evidence>
<gene>
    <name evidence="7" type="ORF">ES692_02085</name>
</gene>
<dbReference type="EMBL" id="VOSB01000003">
    <property type="protein sequence ID" value="TXE19564.1"/>
    <property type="molecule type" value="Genomic_DNA"/>
</dbReference>
<dbReference type="Gene3D" id="1.25.40.10">
    <property type="entry name" value="Tetratricopeptide repeat domain"/>
    <property type="match status" value="1"/>
</dbReference>
<dbReference type="Gene3D" id="2.60.40.1120">
    <property type="entry name" value="Carboxypeptidase-like, regulatory domain"/>
    <property type="match status" value="1"/>
</dbReference>
<comment type="subcellular location">
    <subcellularLocation>
        <location evidence="1">Cell outer membrane</location>
    </subcellularLocation>
</comment>
<proteinExistence type="predicted"/>
<dbReference type="RefSeq" id="WP_028873451.1">
    <property type="nucleotide sequence ID" value="NZ_VOSB01000003.1"/>
</dbReference>
<dbReference type="Pfam" id="PF07676">
    <property type="entry name" value="PD40"/>
    <property type="match status" value="3"/>
</dbReference>
<dbReference type="PANTHER" id="PTHR30329:SF21">
    <property type="entry name" value="LIPOPROTEIN YIAD-RELATED"/>
    <property type="match status" value="1"/>
</dbReference>
<dbReference type="CDD" id="cd07185">
    <property type="entry name" value="OmpA_C-like"/>
    <property type="match status" value="1"/>
</dbReference>
<dbReference type="SUPFAM" id="SSF103088">
    <property type="entry name" value="OmpA-like"/>
    <property type="match status" value="1"/>
</dbReference>
<dbReference type="GO" id="GO:0009279">
    <property type="term" value="C:cell outer membrane"/>
    <property type="evidence" value="ECO:0007669"/>
    <property type="project" value="UniProtKB-SubCell"/>
</dbReference>
<dbReference type="InterPro" id="IPR050330">
    <property type="entry name" value="Bact_OuterMem_StrucFunc"/>
</dbReference>
<dbReference type="InterPro" id="IPR011659">
    <property type="entry name" value="WD40"/>
</dbReference>
<keyword evidence="8" id="KW-1185">Reference proteome</keyword>
<feature type="signal peptide" evidence="5">
    <location>
        <begin position="1"/>
        <end position="19"/>
    </location>
</feature>
<dbReference type="PROSITE" id="PS51123">
    <property type="entry name" value="OMPA_2"/>
    <property type="match status" value="1"/>
</dbReference>
<evidence type="ECO:0000313" key="8">
    <source>
        <dbReference type="Proteomes" id="UP000321938"/>
    </source>
</evidence>
<dbReference type="InterPro" id="IPR036737">
    <property type="entry name" value="OmpA-like_sf"/>
</dbReference>
<accession>A0A5C7BAH6</accession>
<evidence type="ECO:0000256" key="1">
    <source>
        <dbReference type="ARBA" id="ARBA00004442"/>
    </source>
</evidence>
<evidence type="ECO:0000256" key="3">
    <source>
        <dbReference type="ARBA" id="ARBA00023237"/>
    </source>
</evidence>
<evidence type="ECO:0000256" key="5">
    <source>
        <dbReference type="SAM" id="SignalP"/>
    </source>
</evidence>
<dbReference type="AlphaFoldDB" id="A0A5C7BAH6"/>
<organism evidence="7 8">
    <name type="scientific">Psychroserpens burtonensis</name>
    <dbReference type="NCBI Taxonomy" id="49278"/>
    <lineage>
        <taxon>Bacteria</taxon>
        <taxon>Pseudomonadati</taxon>
        <taxon>Bacteroidota</taxon>
        <taxon>Flavobacteriia</taxon>
        <taxon>Flavobacteriales</taxon>
        <taxon>Flavobacteriaceae</taxon>
        <taxon>Psychroserpens</taxon>
    </lineage>
</organism>
<dbReference type="Gene3D" id="2.120.10.30">
    <property type="entry name" value="TolB, C-terminal domain"/>
    <property type="match status" value="1"/>
</dbReference>
<feature type="chain" id="PRO_5023151683" evidence="5">
    <location>
        <begin position="20"/>
        <end position="642"/>
    </location>
</feature>
<dbReference type="SUPFAM" id="SSF48452">
    <property type="entry name" value="TPR-like"/>
    <property type="match status" value="1"/>
</dbReference>
<evidence type="ECO:0000256" key="4">
    <source>
        <dbReference type="PROSITE-ProRule" id="PRU00473"/>
    </source>
</evidence>
<dbReference type="STRING" id="1123037.GCA_000425305_00777"/>
<evidence type="ECO:0000259" key="6">
    <source>
        <dbReference type="PROSITE" id="PS51123"/>
    </source>
</evidence>
<dbReference type="SUPFAM" id="SSF49478">
    <property type="entry name" value="Cna protein B-type domain"/>
    <property type="match status" value="1"/>
</dbReference>
<sequence>MKSKFLILIFALSSTVLIAQEKLADKFFSNYRYLKATELYEEVLKKGDTSLHVLSRLGDCYYNNSKSKKAAFWYAKALKYDEKGINPEYIYKHIQALRSLGSYEEAETWMEKFIAIQNNDTRIKDYDPENIAKYSELTNSDGSNSVKIQNLPFNSKYSDFGSFVHNGQLYFASSRNIDEKKLYSWNQEPFLDIYQVKVDKKPDTVIYGTPDFITAEKVNTDFHEASVAITNNGNTMYFTRDNVGRGNKKVDYDKKGTTHLKLYKASLVGEQWTNIVELPFNDEVFSTGHPTLSPNNKQLYFVSDREGGIGNTDIYVVDIEDTNTYSKPRNLGEQINTEGREMFPFIAKDSTFYFSSDGHLNLGFLDIFKSNIIKDDTAAPENLGAPYNSGYDDFAYFKNDSPVENELTGYFSSNRPDGQGSDDIYGFDASICTQVIQGITRNQNDNNVLSGVVVKLINEVGKVISEVKTGADGSYEFTVDCDKYYTVTGSKDDFKDVQKEITTDNQHEKINNADLYLDSLINNSQIVINPIFFDFDKSDIRTDAQYELENIVDVMRAHPKMVIKIESHTDSRGRDNYNLKLSDRRAKSTMEYIISRGIITNRIETATGYGESQLLNKCANGVKCTQEEHQLNRRSYFYILKE</sequence>
<protein>
    <submittedName>
        <fullName evidence="7">OmpA family protein</fullName>
    </submittedName>
</protein>
<reference evidence="7 8" key="1">
    <citation type="submission" date="2019-08" db="EMBL/GenBank/DDBJ databases">
        <title>Genome of Psychroserpens burtonensis ACAM 167.</title>
        <authorList>
            <person name="Bowman J.P."/>
        </authorList>
    </citation>
    <scope>NUCLEOTIDE SEQUENCE [LARGE SCALE GENOMIC DNA]</scope>
    <source>
        <strain evidence="7 8">ACAM 167</strain>
    </source>
</reference>
<dbReference type="InterPro" id="IPR006665">
    <property type="entry name" value="OmpA-like"/>
</dbReference>
<dbReference type="Gene3D" id="3.30.1330.60">
    <property type="entry name" value="OmpA-like domain"/>
    <property type="match status" value="1"/>
</dbReference>
<dbReference type="SUPFAM" id="SSF82171">
    <property type="entry name" value="DPP6 N-terminal domain-like"/>
    <property type="match status" value="1"/>
</dbReference>
<dbReference type="PANTHER" id="PTHR30329">
    <property type="entry name" value="STATOR ELEMENT OF FLAGELLAR MOTOR COMPLEX"/>
    <property type="match status" value="1"/>
</dbReference>
<keyword evidence="3" id="KW-0998">Cell outer membrane</keyword>
<dbReference type="InterPro" id="IPR006664">
    <property type="entry name" value="OMP_bac"/>
</dbReference>